<dbReference type="CDD" id="cd01359">
    <property type="entry name" value="Argininosuccinate_lyase"/>
    <property type="match status" value="1"/>
</dbReference>
<dbReference type="Pfam" id="PF00206">
    <property type="entry name" value="Lyase_1"/>
    <property type="match status" value="1"/>
</dbReference>
<reference evidence="8" key="1">
    <citation type="submission" date="2017-01" db="EMBL/GenBank/DDBJ databases">
        <title>Novel pathways for hydrocarbon cycling and metabolic interdependencies in hydrothermal sediment communities.</title>
        <authorList>
            <person name="Dombrowski N."/>
            <person name="Seitz K."/>
            <person name="Teske A."/>
            <person name="Baker B."/>
        </authorList>
    </citation>
    <scope>NUCLEOTIDE SEQUENCE [LARGE SCALE GENOMIC DNA]</scope>
</reference>
<comment type="pathway">
    <text evidence="1 4">Amino-acid biosynthesis; L-arginine biosynthesis; L-arginine from L-ornithine and carbamoyl phosphate: step 3/3.</text>
</comment>
<dbReference type="FunFam" id="1.20.200.10:FF:000015">
    <property type="entry name" value="argininosuccinate lyase isoform X2"/>
    <property type="match status" value="1"/>
</dbReference>
<dbReference type="InterPro" id="IPR024083">
    <property type="entry name" value="Fumarase/histidase_N"/>
</dbReference>
<dbReference type="PRINTS" id="PR00145">
    <property type="entry name" value="ARGSUCLYASE"/>
</dbReference>
<dbReference type="InterPro" id="IPR009049">
    <property type="entry name" value="Argininosuccinate_lyase"/>
</dbReference>
<organism evidence="7 8">
    <name type="scientific">candidate division WOR-3 bacterium 4484_100</name>
    <dbReference type="NCBI Taxonomy" id="1936077"/>
    <lineage>
        <taxon>Bacteria</taxon>
        <taxon>Bacteria division WOR-3</taxon>
    </lineage>
</organism>
<dbReference type="EC" id="4.3.2.1" evidence="2 4"/>
<dbReference type="PROSITE" id="PS00163">
    <property type="entry name" value="FUMARATE_LYASES"/>
    <property type="match status" value="1"/>
</dbReference>
<evidence type="ECO:0000256" key="1">
    <source>
        <dbReference type="ARBA" id="ARBA00004941"/>
    </source>
</evidence>
<comment type="caution">
    <text evidence="7">The sequence shown here is derived from an EMBL/GenBank/DDBJ whole genome shotgun (WGS) entry which is preliminary data.</text>
</comment>
<dbReference type="NCBIfam" id="TIGR00838">
    <property type="entry name" value="argH"/>
    <property type="match status" value="1"/>
</dbReference>
<name>A0A1V4QGB6_UNCW3</name>
<dbReference type="InterPro" id="IPR008948">
    <property type="entry name" value="L-Aspartase-like"/>
</dbReference>
<dbReference type="InterPro" id="IPR029419">
    <property type="entry name" value="Arg_succ_lyase_C"/>
</dbReference>
<dbReference type="InterPro" id="IPR022761">
    <property type="entry name" value="Fumarate_lyase_N"/>
</dbReference>
<dbReference type="GO" id="GO:0042450">
    <property type="term" value="P:L-arginine biosynthetic process via ornithine"/>
    <property type="evidence" value="ECO:0007669"/>
    <property type="project" value="UniProtKB-UniRule"/>
</dbReference>
<proteinExistence type="inferred from homology"/>
<comment type="subcellular location">
    <subcellularLocation>
        <location evidence="4">Cytoplasm</location>
    </subcellularLocation>
</comment>
<dbReference type="PANTHER" id="PTHR43814:SF1">
    <property type="entry name" value="ARGININOSUCCINATE LYASE"/>
    <property type="match status" value="1"/>
</dbReference>
<evidence type="ECO:0000256" key="2">
    <source>
        <dbReference type="ARBA" id="ARBA00012338"/>
    </source>
</evidence>
<comment type="similarity">
    <text evidence="4">Belongs to the lyase 1 family. Argininosuccinate lyase subfamily.</text>
</comment>
<dbReference type="PANTHER" id="PTHR43814">
    <property type="entry name" value="ARGININOSUCCINATE LYASE"/>
    <property type="match status" value="1"/>
</dbReference>
<dbReference type="PRINTS" id="PR00149">
    <property type="entry name" value="FUMRATELYASE"/>
</dbReference>
<sequence length="472" mass="53803">MKPGVWKKRFKKGLHPAALDFTASLPEDEILVPYDIVGSIAHTRMLTKQRIISKHDGRVLEAGLKNLFKKHKEKKLKLLPEFEDVHINIETQLERLIGRPARKLHTARSRNDQIALDLRLYARDKVLQTIESLIKLEQAIIKNCIKNFNHIMPGYTHLQPAQPILWPYYLLSYFYKFQRDIQTLFELIKKINISPLGSGACCGSTLPIKPEYTAELLKFEKTFENGIDAITDRDYLISTVIHLTTIMLHQASLAEDLIIYSTQEFGLIEFSDTIATGSSIMPQKKNLDSAELLRAKAGTAIGNLVMVLTILKGLPSSYNRDLQETKQRLIDQFNLCLECLSISSLLIQSVNPTPGDWADKPDIICATDLVEYLVKKGTPFRDAYEKIGICIRDCEGNIKRFIKLVEAHLQIDRATCKKLLKPRNSVRAKKGFLSTNPGMTRKALKTAEKLNRKNQKTLSRFQKRYSLTDLIK</sequence>
<feature type="domain" description="Fumarate lyase N-terminal" evidence="5">
    <location>
        <begin position="20"/>
        <end position="302"/>
    </location>
</feature>
<evidence type="ECO:0000313" key="8">
    <source>
        <dbReference type="Proteomes" id="UP000191663"/>
    </source>
</evidence>
<evidence type="ECO:0000313" key="7">
    <source>
        <dbReference type="EMBL" id="OPX18410.1"/>
    </source>
</evidence>
<dbReference type="Proteomes" id="UP000191663">
    <property type="component" value="Unassembled WGS sequence"/>
</dbReference>
<evidence type="ECO:0000256" key="4">
    <source>
        <dbReference type="HAMAP-Rule" id="MF_00006"/>
    </source>
</evidence>
<evidence type="ECO:0000259" key="5">
    <source>
        <dbReference type="Pfam" id="PF00206"/>
    </source>
</evidence>
<keyword evidence="4" id="KW-0963">Cytoplasm</keyword>
<comment type="catalytic activity">
    <reaction evidence="4">
        <text>2-(N(omega)-L-arginino)succinate = fumarate + L-arginine</text>
        <dbReference type="Rhea" id="RHEA:24020"/>
        <dbReference type="ChEBI" id="CHEBI:29806"/>
        <dbReference type="ChEBI" id="CHEBI:32682"/>
        <dbReference type="ChEBI" id="CHEBI:57472"/>
        <dbReference type="EC" id="4.3.2.1"/>
    </reaction>
</comment>
<keyword evidence="4" id="KW-0028">Amino-acid biosynthesis</keyword>
<dbReference type="HAMAP" id="MF_00006">
    <property type="entry name" value="Arg_succ_lyase"/>
    <property type="match status" value="1"/>
</dbReference>
<dbReference type="Gene3D" id="1.10.275.10">
    <property type="entry name" value="Fumarase/aspartase (N-terminal domain)"/>
    <property type="match status" value="1"/>
</dbReference>
<accession>A0A1V4QGB6</accession>
<protein>
    <recommendedName>
        <fullName evidence="2 4">Argininosuccinate lyase</fullName>
        <shortName evidence="4">ASAL</shortName>
        <ecNumber evidence="2 4">4.3.2.1</ecNumber>
    </recommendedName>
    <alternativeName>
        <fullName evidence="4">Arginosuccinase</fullName>
    </alternativeName>
</protein>
<dbReference type="Gene3D" id="1.10.40.30">
    <property type="entry name" value="Fumarase/aspartase (C-terminal domain)"/>
    <property type="match status" value="1"/>
</dbReference>
<dbReference type="GO" id="GO:0004056">
    <property type="term" value="F:argininosuccinate lyase activity"/>
    <property type="evidence" value="ECO:0007669"/>
    <property type="project" value="UniProtKB-UniRule"/>
</dbReference>
<evidence type="ECO:0000259" key="6">
    <source>
        <dbReference type="Pfam" id="PF14698"/>
    </source>
</evidence>
<dbReference type="GO" id="GO:0005829">
    <property type="term" value="C:cytosol"/>
    <property type="evidence" value="ECO:0007669"/>
    <property type="project" value="TreeGrafter"/>
</dbReference>
<feature type="domain" description="Argininosuccinate lyase C-terminal" evidence="6">
    <location>
        <begin position="365"/>
        <end position="426"/>
    </location>
</feature>
<dbReference type="EMBL" id="MUKB01000016">
    <property type="protein sequence ID" value="OPX18410.1"/>
    <property type="molecule type" value="Genomic_DNA"/>
</dbReference>
<keyword evidence="3 4" id="KW-0055">Arginine biosynthesis</keyword>
<evidence type="ECO:0000256" key="3">
    <source>
        <dbReference type="ARBA" id="ARBA00022571"/>
    </source>
</evidence>
<dbReference type="Gene3D" id="1.20.200.10">
    <property type="entry name" value="Fumarase/aspartase (Central domain)"/>
    <property type="match status" value="1"/>
</dbReference>
<keyword evidence="4 7" id="KW-0456">Lyase</keyword>
<dbReference type="SUPFAM" id="SSF48557">
    <property type="entry name" value="L-aspartase-like"/>
    <property type="match status" value="1"/>
</dbReference>
<dbReference type="AlphaFoldDB" id="A0A1V4QGB6"/>
<gene>
    <name evidence="4" type="primary">argH</name>
    <name evidence="7" type="ORF">BXT86_01350</name>
</gene>
<dbReference type="Pfam" id="PF14698">
    <property type="entry name" value="ASL_C2"/>
    <property type="match status" value="1"/>
</dbReference>
<dbReference type="UniPathway" id="UPA00068">
    <property type="reaction ID" value="UER00114"/>
</dbReference>
<dbReference type="InterPro" id="IPR020557">
    <property type="entry name" value="Fumarate_lyase_CS"/>
</dbReference>
<dbReference type="InterPro" id="IPR000362">
    <property type="entry name" value="Fumarate_lyase_fam"/>
</dbReference>